<evidence type="ECO:0000259" key="2">
    <source>
        <dbReference type="Pfam" id="PF04892"/>
    </source>
</evidence>
<gene>
    <name evidence="3" type="ORF">DGI_0403</name>
</gene>
<reference evidence="4" key="2">
    <citation type="submission" date="2013-07" db="EMBL/GenBank/DDBJ databases">
        <authorList>
            <person name="Morais-Silva F.O."/>
            <person name="Rezende A.M."/>
            <person name="Pimentel C."/>
            <person name="Resende D.M."/>
            <person name="Santos C.I."/>
            <person name="Clemente C."/>
            <person name="de Oliveira L.M."/>
            <person name="da Silva S.M."/>
            <person name="Costa D.A."/>
            <person name="Varela-Raposo A."/>
            <person name="Horacio E.C.A."/>
            <person name="Matos M."/>
            <person name="Flores O."/>
            <person name="Ruiz J.C."/>
            <person name="Rodrigues-Pousada C."/>
        </authorList>
    </citation>
    <scope>NUCLEOTIDE SEQUENCE [LARGE SCALE GENOMIC DNA]</scope>
    <source>
        <strain evidence="4">ATCC 19364 / DSM 1382 / NCIMB 9332 / VKM B-1759</strain>
    </source>
</reference>
<evidence type="ECO:0000313" key="3">
    <source>
        <dbReference type="EMBL" id="AGW12322.1"/>
    </source>
</evidence>
<dbReference type="AlphaFoldDB" id="T2G8T5"/>
<accession>T2G8T5</accession>
<dbReference type="Proteomes" id="UP000016587">
    <property type="component" value="Chromosome"/>
</dbReference>
<dbReference type="NCBIfam" id="NF037970">
    <property type="entry name" value="vanZ_1"/>
    <property type="match status" value="1"/>
</dbReference>
<dbReference type="PATRIC" id="fig|1121448.10.peg.403"/>
<keyword evidence="1" id="KW-0472">Membrane</keyword>
<dbReference type="HOGENOM" id="CLU_2205796_0_0_7"/>
<keyword evidence="1" id="KW-0812">Transmembrane</keyword>
<sequence length="107" mass="11785">MYAAFSLAPWQFPYQINLFGNIMLDEALHFLAFAMLAVGLPYQFASWLDLGLAVLVLVLLGVATELAQLFIPSRAFALQDMAANILGCLAGVLPGMAHRMVRARRCR</sequence>
<keyword evidence="4" id="KW-1185">Reference proteome</keyword>
<dbReference type="Pfam" id="PF04892">
    <property type="entry name" value="VanZ"/>
    <property type="match status" value="1"/>
</dbReference>
<feature type="transmembrane region" description="Helical" evidence="1">
    <location>
        <begin position="52"/>
        <end position="71"/>
    </location>
</feature>
<keyword evidence="1" id="KW-1133">Transmembrane helix</keyword>
<feature type="domain" description="VanZ-like" evidence="2">
    <location>
        <begin position="22"/>
        <end position="93"/>
    </location>
</feature>
<evidence type="ECO:0000256" key="1">
    <source>
        <dbReference type="SAM" id="Phobius"/>
    </source>
</evidence>
<dbReference type="KEGG" id="dgg:DGI_0403"/>
<name>T2G8T5_MEGG1</name>
<dbReference type="PANTHER" id="PTHR28008:SF1">
    <property type="entry name" value="DOMAIN PROTEIN, PUTATIVE (AFU_ORTHOLOGUE AFUA_3G10980)-RELATED"/>
    <property type="match status" value="1"/>
</dbReference>
<protein>
    <submittedName>
        <fullName evidence="3">Putative TPR-repeat-containing protein</fullName>
    </submittedName>
</protein>
<feature type="transmembrane region" description="Helical" evidence="1">
    <location>
        <begin position="77"/>
        <end position="97"/>
    </location>
</feature>
<proteinExistence type="predicted"/>
<organism evidence="3 4">
    <name type="scientific">Megalodesulfovibrio gigas (strain ATCC 19364 / DSM 1382 / NCIMB 9332 / VKM B-1759)</name>
    <name type="common">Desulfovibrio gigas</name>
    <dbReference type="NCBI Taxonomy" id="1121448"/>
    <lineage>
        <taxon>Bacteria</taxon>
        <taxon>Pseudomonadati</taxon>
        <taxon>Thermodesulfobacteriota</taxon>
        <taxon>Desulfovibrionia</taxon>
        <taxon>Desulfovibrionales</taxon>
        <taxon>Desulfovibrionaceae</taxon>
        <taxon>Megalodesulfovibrio</taxon>
    </lineage>
</organism>
<reference evidence="3 4" key="1">
    <citation type="journal article" date="2013" name="J. Bacteriol.">
        <title>Roles of HynAB and Ech, the only two hydrogenases found in the model sulfate reducer Desulfovibrio gigas.</title>
        <authorList>
            <person name="Morais-Silva F.O."/>
            <person name="Santos C.I."/>
            <person name="Rodrigues R."/>
            <person name="Pereira I.A."/>
            <person name="Rodrigues-Pousada C."/>
        </authorList>
    </citation>
    <scope>NUCLEOTIDE SEQUENCE [LARGE SCALE GENOMIC DNA]</scope>
    <source>
        <strain evidence="4">ATCC 19364 / DSM 1382 / NCIMB 9332 / VKM B-1759</strain>
    </source>
</reference>
<dbReference type="InterPro" id="IPR006976">
    <property type="entry name" value="VanZ-like"/>
</dbReference>
<evidence type="ECO:0000313" key="4">
    <source>
        <dbReference type="Proteomes" id="UP000016587"/>
    </source>
</evidence>
<dbReference type="PANTHER" id="PTHR28008">
    <property type="entry name" value="DOMAIN PROTEIN, PUTATIVE (AFU_ORTHOLOGUE AFUA_3G10980)-RELATED"/>
    <property type="match status" value="1"/>
</dbReference>
<dbReference type="EMBL" id="CP006585">
    <property type="protein sequence ID" value="AGW12322.1"/>
    <property type="molecule type" value="Genomic_DNA"/>
</dbReference>